<dbReference type="Proteomes" id="UP001341840">
    <property type="component" value="Unassembled WGS sequence"/>
</dbReference>
<feature type="region of interest" description="Disordered" evidence="1">
    <location>
        <begin position="1"/>
        <end position="22"/>
    </location>
</feature>
<reference evidence="2 3" key="1">
    <citation type="journal article" date="2023" name="Plants (Basel)">
        <title>Bridging the Gap: Combining Genomics and Transcriptomics Approaches to Understand Stylosanthes scabra, an Orphan Legume from the Brazilian Caatinga.</title>
        <authorList>
            <person name="Ferreira-Neto J.R.C."/>
            <person name="da Silva M.D."/>
            <person name="Binneck E."/>
            <person name="de Melo N.F."/>
            <person name="da Silva R.H."/>
            <person name="de Melo A.L.T.M."/>
            <person name="Pandolfi V."/>
            <person name="Bustamante F.O."/>
            <person name="Brasileiro-Vidal A.C."/>
            <person name="Benko-Iseppon A.M."/>
        </authorList>
    </citation>
    <scope>NUCLEOTIDE SEQUENCE [LARGE SCALE GENOMIC DNA]</scope>
    <source>
        <tissue evidence="2">Leaves</tissue>
    </source>
</reference>
<gene>
    <name evidence="2" type="ORF">PIB30_086717</name>
</gene>
<comment type="caution">
    <text evidence="2">The sequence shown here is derived from an EMBL/GenBank/DDBJ whole genome shotgun (WGS) entry which is preliminary data.</text>
</comment>
<evidence type="ECO:0000256" key="1">
    <source>
        <dbReference type="SAM" id="MobiDB-lite"/>
    </source>
</evidence>
<proteinExistence type="predicted"/>
<evidence type="ECO:0000313" key="3">
    <source>
        <dbReference type="Proteomes" id="UP001341840"/>
    </source>
</evidence>
<dbReference type="EMBL" id="JASCZI010152531">
    <property type="protein sequence ID" value="MED6176291.1"/>
    <property type="molecule type" value="Genomic_DNA"/>
</dbReference>
<name>A0ABU6VV48_9FABA</name>
<feature type="compositionally biased region" description="Polar residues" evidence="1">
    <location>
        <begin position="58"/>
        <end position="67"/>
    </location>
</feature>
<evidence type="ECO:0000313" key="2">
    <source>
        <dbReference type="EMBL" id="MED6176291.1"/>
    </source>
</evidence>
<keyword evidence="3" id="KW-1185">Reference proteome</keyword>
<sequence>MITDVLGLGNTDTDGEETHTRKCDRSEIVEKHVDDLLTQWNDNFEQTTQRALEESDESTSLVDSNVV</sequence>
<accession>A0ABU6VV48</accession>
<organism evidence="2 3">
    <name type="scientific">Stylosanthes scabra</name>
    <dbReference type="NCBI Taxonomy" id="79078"/>
    <lineage>
        <taxon>Eukaryota</taxon>
        <taxon>Viridiplantae</taxon>
        <taxon>Streptophyta</taxon>
        <taxon>Embryophyta</taxon>
        <taxon>Tracheophyta</taxon>
        <taxon>Spermatophyta</taxon>
        <taxon>Magnoliopsida</taxon>
        <taxon>eudicotyledons</taxon>
        <taxon>Gunneridae</taxon>
        <taxon>Pentapetalae</taxon>
        <taxon>rosids</taxon>
        <taxon>fabids</taxon>
        <taxon>Fabales</taxon>
        <taxon>Fabaceae</taxon>
        <taxon>Papilionoideae</taxon>
        <taxon>50 kb inversion clade</taxon>
        <taxon>dalbergioids sensu lato</taxon>
        <taxon>Dalbergieae</taxon>
        <taxon>Pterocarpus clade</taxon>
        <taxon>Stylosanthes</taxon>
    </lineage>
</organism>
<protein>
    <submittedName>
        <fullName evidence="2">Uncharacterized protein</fullName>
    </submittedName>
</protein>
<feature type="region of interest" description="Disordered" evidence="1">
    <location>
        <begin position="48"/>
        <end position="67"/>
    </location>
</feature>